<name>A0A8X6MTV5_NEPPI</name>
<sequence length="76" mass="8917">MEVRRGKRFFSGITPFPGLSLLRKEENEFKLSLRDDRDVHTLMHRTLFLGPEAILEDNFLSSTPHDEERKPMEQSS</sequence>
<keyword evidence="2" id="KW-1185">Reference proteome</keyword>
<protein>
    <submittedName>
        <fullName evidence="1">Uncharacterized protein</fullName>
    </submittedName>
</protein>
<accession>A0A8X6MTV5</accession>
<gene>
    <name evidence="1" type="ORF">NPIL_663521</name>
</gene>
<organism evidence="1 2">
    <name type="scientific">Nephila pilipes</name>
    <name type="common">Giant wood spider</name>
    <name type="synonym">Nephila maculata</name>
    <dbReference type="NCBI Taxonomy" id="299642"/>
    <lineage>
        <taxon>Eukaryota</taxon>
        <taxon>Metazoa</taxon>
        <taxon>Ecdysozoa</taxon>
        <taxon>Arthropoda</taxon>
        <taxon>Chelicerata</taxon>
        <taxon>Arachnida</taxon>
        <taxon>Araneae</taxon>
        <taxon>Araneomorphae</taxon>
        <taxon>Entelegynae</taxon>
        <taxon>Araneoidea</taxon>
        <taxon>Nephilidae</taxon>
        <taxon>Nephila</taxon>
    </lineage>
</organism>
<evidence type="ECO:0000313" key="2">
    <source>
        <dbReference type="Proteomes" id="UP000887013"/>
    </source>
</evidence>
<dbReference type="AlphaFoldDB" id="A0A8X6MTV5"/>
<dbReference type="EMBL" id="BMAW01097068">
    <property type="protein sequence ID" value="GFS77714.1"/>
    <property type="molecule type" value="Genomic_DNA"/>
</dbReference>
<dbReference type="Proteomes" id="UP000887013">
    <property type="component" value="Unassembled WGS sequence"/>
</dbReference>
<reference evidence="1" key="1">
    <citation type="submission" date="2020-08" db="EMBL/GenBank/DDBJ databases">
        <title>Multicomponent nature underlies the extraordinary mechanical properties of spider dragline silk.</title>
        <authorList>
            <person name="Kono N."/>
            <person name="Nakamura H."/>
            <person name="Mori M."/>
            <person name="Yoshida Y."/>
            <person name="Ohtoshi R."/>
            <person name="Malay A.D."/>
            <person name="Moran D.A.P."/>
            <person name="Tomita M."/>
            <person name="Numata K."/>
            <person name="Arakawa K."/>
        </authorList>
    </citation>
    <scope>NUCLEOTIDE SEQUENCE</scope>
</reference>
<evidence type="ECO:0000313" key="1">
    <source>
        <dbReference type="EMBL" id="GFS77714.1"/>
    </source>
</evidence>
<comment type="caution">
    <text evidence="1">The sequence shown here is derived from an EMBL/GenBank/DDBJ whole genome shotgun (WGS) entry which is preliminary data.</text>
</comment>
<proteinExistence type="predicted"/>